<feature type="domain" description="Glycosyltransferase subfamily 4-like N-terminal" evidence="1">
    <location>
        <begin position="45"/>
        <end position="162"/>
    </location>
</feature>
<dbReference type="PANTHER" id="PTHR45947">
    <property type="entry name" value="SULFOQUINOVOSYL TRANSFERASE SQD2"/>
    <property type="match status" value="1"/>
</dbReference>
<dbReference type="InterPro" id="IPR050194">
    <property type="entry name" value="Glycosyltransferase_grp1"/>
</dbReference>
<reference evidence="2 3" key="1">
    <citation type="journal article" date="2014" name="PLoS Genet.">
        <title>Phylogenetically driven sequencing of extremely halophilic archaea reveals strategies for static and dynamic osmo-response.</title>
        <authorList>
            <person name="Becker E.A."/>
            <person name="Seitzer P.M."/>
            <person name="Tritt A."/>
            <person name="Larsen D."/>
            <person name="Krusor M."/>
            <person name="Yao A.I."/>
            <person name="Wu D."/>
            <person name="Madern D."/>
            <person name="Eisen J.A."/>
            <person name="Darling A.E."/>
            <person name="Facciotti M.T."/>
        </authorList>
    </citation>
    <scope>NUCLEOTIDE SEQUENCE [LARGE SCALE GENOMIC DNA]</scope>
    <source>
        <strain evidence="2 3">100A6</strain>
    </source>
</reference>
<keyword evidence="3" id="KW-1185">Reference proteome</keyword>
<organism evidence="2 3">
    <name type="scientific">Halococcus hamelinensis 100A6</name>
    <dbReference type="NCBI Taxonomy" id="1132509"/>
    <lineage>
        <taxon>Archaea</taxon>
        <taxon>Methanobacteriati</taxon>
        <taxon>Methanobacteriota</taxon>
        <taxon>Stenosarchaea group</taxon>
        <taxon>Halobacteria</taxon>
        <taxon>Halobacteriales</taxon>
        <taxon>Halococcaceae</taxon>
        <taxon>Halococcus</taxon>
    </lineage>
</organism>
<dbReference type="Proteomes" id="UP000011566">
    <property type="component" value="Unassembled WGS sequence"/>
</dbReference>
<dbReference type="PANTHER" id="PTHR45947:SF3">
    <property type="entry name" value="SULFOQUINOVOSYL TRANSFERASE SQD2"/>
    <property type="match status" value="1"/>
</dbReference>
<dbReference type="Gene3D" id="3.40.50.2000">
    <property type="entry name" value="Glycogen Phosphorylase B"/>
    <property type="match status" value="2"/>
</dbReference>
<dbReference type="PATRIC" id="fig|1132509.6.peg.3797"/>
<dbReference type="eggNOG" id="arCOG01403">
    <property type="taxonomic scope" value="Archaea"/>
</dbReference>
<sequence length="367" mass="40271">MRGRETRLLVVGRHGPGGIGQYIKEQRRHLAGEIRLSSHRSGAFDTAGVVAFIRSLLRIVWNAVSYTARSPPDIVHVHSSHRFSFYRAGFYVLFSKHVWGCPVVLHIHGSSFDTFVATDNPLVRWYQSIVYDAADEIIVLSAYWRDTLAAHTDPAKLVVLANAVDSENYLPAFDGTKPHIVAISNQLRRKGIAELAAAIDQLTDRDLDFRVSLAGKGALSHHSERLAAANPNVEYFGFVSEERKHELLGSGSIFVLPSHAEGLPIAILEAMAAGNAIVSTTVGAIPEVIDEENGVLVAPRDADALAEALADLIADPERTAAMGRTNRAVVEERYEWATVTEDLLGIYDRLLADPADHKSEAERVRED</sequence>
<evidence type="ECO:0000259" key="1">
    <source>
        <dbReference type="Pfam" id="PF13579"/>
    </source>
</evidence>
<dbReference type="Pfam" id="PF13579">
    <property type="entry name" value="Glyco_trans_4_4"/>
    <property type="match status" value="1"/>
</dbReference>
<dbReference type="CDD" id="cd03801">
    <property type="entry name" value="GT4_PimA-like"/>
    <property type="match status" value="1"/>
</dbReference>
<evidence type="ECO:0000313" key="3">
    <source>
        <dbReference type="Proteomes" id="UP000011566"/>
    </source>
</evidence>
<proteinExistence type="predicted"/>
<dbReference type="GO" id="GO:0016757">
    <property type="term" value="F:glycosyltransferase activity"/>
    <property type="evidence" value="ECO:0007669"/>
    <property type="project" value="TreeGrafter"/>
</dbReference>
<dbReference type="OrthoDB" id="132546at2157"/>
<name>M0LQ96_9EURY</name>
<comment type="caution">
    <text evidence="2">The sequence shown here is derived from an EMBL/GenBank/DDBJ whole genome shotgun (WGS) entry which is preliminary data.</text>
</comment>
<dbReference type="InterPro" id="IPR028098">
    <property type="entry name" value="Glyco_trans_4-like_N"/>
</dbReference>
<dbReference type="EMBL" id="AOMB01000043">
    <property type="protein sequence ID" value="EMA35742.1"/>
    <property type="molecule type" value="Genomic_DNA"/>
</dbReference>
<protein>
    <submittedName>
        <fullName evidence="2">Glycosyltransferase</fullName>
    </submittedName>
</protein>
<dbReference type="RefSeq" id="WP_007695797.1">
    <property type="nucleotide sequence ID" value="NZ_AJRK01000378.1"/>
</dbReference>
<dbReference type="SUPFAM" id="SSF53756">
    <property type="entry name" value="UDP-Glycosyltransferase/glycogen phosphorylase"/>
    <property type="match status" value="1"/>
</dbReference>
<gene>
    <name evidence="2" type="ORF">C447_16329</name>
</gene>
<dbReference type="Pfam" id="PF13692">
    <property type="entry name" value="Glyco_trans_1_4"/>
    <property type="match status" value="1"/>
</dbReference>
<accession>M0LQ96</accession>
<evidence type="ECO:0000313" key="2">
    <source>
        <dbReference type="EMBL" id="EMA35742.1"/>
    </source>
</evidence>
<dbReference type="AlphaFoldDB" id="M0LQ96"/>
<keyword evidence="2" id="KW-0808">Transferase</keyword>